<evidence type="ECO:0000256" key="5">
    <source>
        <dbReference type="ARBA" id="ARBA00022898"/>
    </source>
</evidence>
<dbReference type="InterPro" id="IPR004839">
    <property type="entry name" value="Aminotransferase_I/II_large"/>
</dbReference>
<dbReference type="InterPro" id="IPR015421">
    <property type="entry name" value="PyrdxlP-dep_Trfase_major"/>
</dbReference>
<comment type="cofactor">
    <cofactor evidence="1 6">
        <name>pyridoxal 5'-phosphate</name>
        <dbReference type="ChEBI" id="CHEBI:597326"/>
    </cofactor>
</comment>
<evidence type="ECO:0000259" key="7">
    <source>
        <dbReference type="Pfam" id="PF00155"/>
    </source>
</evidence>
<gene>
    <name evidence="8" type="ORF">LARV_00140</name>
</gene>
<feature type="domain" description="Aminotransferase class I/classII large" evidence="7">
    <location>
        <begin position="36"/>
        <end position="384"/>
    </location>
</feature>
<dbReference type="InterPro" id="IPR050596">
    <property type="entry name" value="AspAT/PAT-like"/>
</dbReference>
<accession>A0A0S7BFI0</accession>
<dbReference type="OrthoDB" id="9813612at2"/>
<keyword evidence="5" id="KW-0663">Pyridoxal phosphate</keyword>
<dbReference type="GO" id="GO:0008483">
    <property type="term" value="F:transaminase activity"/>
    <property type="evidence" value="ECO:0007669"/>
    <property type="project" value="UniProtKB-KW"/>
</dbReference>
<dbReference type="Pfam" id="PF00155">
    <property type="entry name" value="Aminotran_1_2"/>
    <property type="match status" value="1"/>
</dbReference>
<dbReference type="SUPFAM" id="SSF53383">
    <property type="entry name" value="PLP-dependent transferases"/>
    <property type="match status" value="1"/>
</dbReference>
<evidence type="ECO:0000313" key="8">
    <source>
        <dbReference type="EMBL" id="GAP12405.1"/>
    </source>
</evidence>
<dbReference type="FunFam" id="3.40.640.10:FF:000033">
    <property type="entry name" value="Aspartate aminotransferase"/>
    <property type="match status" value="1"/>
</dbReference>
<dbReference type="Gene3D" id="3.90.1150.10">
    <property type="entry name" value="Aspartate Aminotransferase, domain 1"/>
    <property type="match status" value="1"/>
</dbReference>
<dbReference type="EMBL" id="DF967972">
    <property type="protein sequence ID" value="GAP12405.1"/>
    <property type="molecule type" value="Genomic_DNA"/>
</dbReference>
<dbReference type="Gene3D" id="3.40.640.10">
    <property type="entry name" value="Type I PLP-dependent aspartate aminotransferase-like (Major domain)"/>
    <property type="match status" value="1"/>
</dbReference>
<dbReference type="EC" id="2.6.1.-" evidence="6"/>
<dbReference type="Proteomes" id="UP000055060">
    <property type="component" value="Unassembled WGS sequence"/>
</dbReference>
<keyword evidence="4 6" id="KW-0808">Transferase</keyword>
<reference evidence="8" key="1">
    <citation type="submission" date="2015-07" db="EMBL/GenBank/DDBJ databases">
        <title>Draft Genome Sequences of Anaerolinea thermolimosa IMO-1, Bellilinea caldifistulae GOMI-1, Leptolinea tardivitalis YMTK-2, Levilinea saccharolytica KIBI-1,Longilinea arvoryzae KOME-1, Previously Described as Members of the Anaerolineaceae (Chloroflexi).</title>
        <authorList>
            <person name="Sekiguchi Y."/>
            <person name="Ohashi A."/>
            <person name="Matsuura N."/>
            <person name="Tourlousse M.D."/>
        </authorList>
    </citation>
    <scope>NUCLEOTIDE SEQUENCE [LARGE SCALE GENOMIC DNA]</scope>
    <source>
        <strain evidence="8">KOME-1</strain>
    </source>
</reference>
<keyword evidence="3 6" id="KW-0032">Aminotransferase</keyword>
<comment type="similarity">
    <text evidence="2 6">Belongs to the class-I pyridoxal-phosphate-dependent aminotransferase family.</text>
</comment>
<dbReference type="STRING" id="360412.LARV_00140"/>
<evidence type="ECO:0000256" key="1">
    <source>
        <dbReference type="ARBA" id="ARBA00001933"/>
    </source>
</evidence>
<sequence length="393" mass="42680">MPDTLVKRDSYVSERVATLKPSGIRKFFDIAATMKEVVSLGIGEPDFDTPKPIVDAGIASLQRGETHYTSNAGIFDLRKTLAEHLERLYGVSYDPATEILITVGGSEALYLSATALLNPGEEMLIPTPCFVSYQAEAILAGGVAVEVPCSMENNFDLDPRALEAALTPRSKAILLGFPNNPTGAVASRETLLEVKRIAEEHDLVVISDEIYDRLVYGGHKHVCFSSLPGAKERTLLLGGFSKDYAMTGWRIGYACGPAEIIKGLVRTHQYTVMSAPTTAQAAALVALKEGEPYVQQMVAEYDRRRKLIVAGLNEIGLPTFEPKGAFYAFPKVSVTGLDDETFANRLLQEEHVAIVPGNSFGAGGEGFCRCSYATSYAKIETALAKMRNFVNRL</sequence>
<dbReference type="GO" id="GO:0006520">
    <property type="term" value="P:amino acid metabolic process"/>
    <property type="evidence" value="ECO:0007669"/>
    <property type="project" value="InterPro"/>
</dbReference>
<evidence type="ECO:0000256" key="6">
    <source>
        <dbReference type="RuleBase" id="RU000481"/>
    </source>
</evidence>
<evidence type="ECO:0000313" key="9">
    <source>
        <dbReference type="Proteomes" id="UP000055060"/>
    </source>
</evidence>
<dbReference type="PROSITE" id="PS00105">
    <property type="entry name" value="AA_TRANSFER_CLASS_1"/>
    <property type="match status" value="1"/>
</dbReference>
<proteinExistence type="inferred from homology"/>
<dbReference type="PANTHER" id="PTHR46383">
    <property type="entry name" value="ASPARTATE AMINOTRANSFERASE"/>
    <property type="match status" value="1"/>
</dbReference>
<protein>
    <recommendedName>
        <fullName evidence="6">Aminotransferase</fullName>
        <ecNumber evidence="6">2.6.1.-</ecNumber>
    </recommendedName>
</protein>
<dbReference type="InterPro" id="IPR004838">
    <property type="entry name" value="NHTrfase_class1_PyrdxlP-BS"/>
</dbReference>
<evidence type="ECO:0000256" key="3">
    <source>
        <dbReference type="ARBA" id="ARBA00022576"/>
    </source>
</evidence>
<dbReference type="InterPro" id="IPR015424">
    <property type="entry name" value="PyrdxlP-dep_Trfase"/>
</dbReference>
<dbReference type="AlphaFoldDB" id="A0A0S7BFI0"/>
<dbReference type="GO" id="GO:0030170">
    <property type="term" value="F:pyridoxal phosphate binding"/>
    <property type="evidence" value="ECO:0007669"/>
    <property type="project" value="InterPro"/>
</dbReference>
<keyword evidence="9" id="KW-1185">Reference proteome</keyword>
<dbReference type="PANTHER" id="PTHR46383:SF3">
    <property type="entry name" value="ASPARTATE AMINOTRANSFERASE-RELATED"/>
    <property type="match status" value="1"/>
</dbReference>
<evidence type="ECO:0000256" key="2">
    <source>
        <dbReference type="ARBA" id="ARBA00007441"/>
    </source>
</evidence>
<organism evidence="8">
    <name type="scientific">Longilinea arvoryzae</name>
    <dbReference type="NCBI Taxonomy" id="360412"/>
    <lineage>
        <taxon>Bacteria</taxon>
        <taxon>Bacillati</taxon>
        <taxon>Chloroflexota</taxon>
        <taxon>Anaerolineae</taxon>
        <taxon>Anaerolineales</taxon>
        <taxon>Anaerolineaceae</taxon>
        <taxon>Longilinea</taxon>
    </lineage>
</organism>
<dbReference type="RefSeq" id="WP_075071835.1">
    <property type="nucleotide sequence ID" value="NZ_DF967972.1"/>
</dbReference>
<dbReference type="CDD" id="cd00609">
    <property type="entry name" value="AAT_like"/>
    <property type="match status" value="1"/>
</dbReference>
<name>A0A0S7BFI0_9CHLR</name>
<evidence type="ECO:0000256" key="4">
    <source>
        <dbReference type="ARBA" id="ARBA00022679"/>
    </source>
</evidence>
<dbReference type="InterPro" id="IPR015422">
    <property type="entry name" value="PyrdxlP-dep_Trfase_small"/>
</dbReference>